<comment type="caution">
    <text evidence="1">The sequence shown here is derived from an EMBL/GenBank/DDBJ whole genome shotgun (WGS) entry which is preliminary data.</text>
</comment>
<dbReference type="BioCyc" id="ECAT999415-HMP:GTTI-1348-MONOMER"/>
<evidence type="ECO:0008006" key="3">
    <source>
        <dbReference type="Google" id="ProtNLM"/>
    </source>
</evidence>
<accession>M2NDT9</accession>
<reference evidence="1 2" key="1">
    <citation type="submission" date="2013-02" db="EMBL/GenBank/DDBJ databases">
        <title>The Genome Sequence of Lactobacillus catenaformis F0143.</title>
        <authorList>
            <consortium name="The Broad Institute Genome Sequencing Platform"/>
            <person name="Earl A."/>
            <person name="Ward D."/>
            <person name="Feldgarden M."/>
            <person name="Gevers D."/>
            <person name="Izard J."/>
            <person name="Blanton J.M."/>
            <person name="Mathney J."/>
            <person name="Dewhirst F.E."/>
            <person name="Young S.K."/>
            <person name="Zeng Q."/>
            <person name="Gargeya S."/>
            <person name="Fitzgerald M."/>
            <person name="Haas B."/>
            <person name="Abouelleil A."/>
            <person name="Alvarado L."/>
            <person name="Arachchi H.M."/>
            <person name="Berlin A."/>
            <person name="Chapman S.B."/>
            <person name="Gearin G."/>
            <person name="Goldberg J."/>
            <person name="Griggs A."/>
            <person name="Gujja S."/>
            <person name="Hansen M."/>
            <person name="Heiman D."/>
            <person name="Howarth C."/>
            <person name="Larimer J."/>
            <person name="Lui A."/>
            <person name="MacDonald P.J.P."/>
            <person name="McCowen C."/>
            <person name="Montmayeur A."/>
            <person name="Murphy C."/>
            <person name="Neiman D."/>
            <person name="Pearson M."/>
            <person name="Priest M."/>
            <person name="Roberts A."/>
            <person name="Saif S."/>
            <person name="Shea T."/>
            <person name="Sisk P."/>
            <person name="Stolte C."/>
            <person name="Sykes S."/>
            <person name="Wortman J."/>
            <person name="Nusbaum C."/>
            <person name="Birren B."/>
        </authorList>
    </citation>
    <scope>NUCLEOTIDE SEQUENCE [LARGE SCALE GENOMIC DNA]</scope>
    <source>
        <strain evidence="1 2">OT 569</strain>
    </source>
</reference>
<sequence>MRFIDMHCDTLYALEKHRDYQLRSNNLHIDLLKMKESHYLLQNFAIFTDIASDKDPEFHVLRCIDIFYQEMEKNKDLIAPITSYAQIIENNMHNVMSAMLTLEEGAVINHDLALLRNYYRLGVRMIALSWNHENGITHPNFKNKTGYHTFNNEGLTDFGKEYIKEMNRLGIIVDVSHMSDGCFYDVADIIKGPFVASHSNVRSLCDHARNLTDDMIKVIADHNGVIGINFADGFLAENASQSLIDDMIRHILYIRDLVGIDYIGLGSDFDGISCPLEIKNASYMPLLYQRLKEYLSYEDIQKILYKNVLRVYQEVLK</sequence>
<evidence type="ECO:0000313" key="2">
    <source>
        <dbReference type="Proteomes" id="UP000011758"/>
    </source>
</evidence>
<organism evidence="1 2">
    <name type="scientific">Eggerthia catenaformis OT 569 = DSM 20559</name>
    <dbReference type="NCBI Taxonomy" id="999415"/>
    <lineage>
        <taxon>Bacteria</taxon>
        <taxon>Bacillati</taxon>
        <taxon>Bacillota</taxon>
        <taxon>Erysipelotrichia</taxon>
        <taxon>Erysipelotrichales</taxon>
        <taxon>Coprobacillaceae</taxon>
        <taxon>Eggerthia</taxon>
    </lineage>
</organism>
<dbReference type="AlphaFoldDB" id="M2NDT9"/>
<evidence type="ECO:0000313" key="1">
    <source>
        <dbReference type="EMBL" id="EMD16388.1"/>
    </source>
</evidence>
<dbReference type="Pfam" id="PF01244">
    <property type="entry name" value="Peptidase_M19"/>
    <property type="match status" value="1"/>
</dbReference>
<dbReference type="RefSeq" id="WP_004803276.1">
    <property type="nucleotide sequence ID" value="NZ_KB446648.1"/>
</dbReference>
<dbReference type="STRING" id="999415.HMPREF9943_01314"/>
<dbReference type="eggNOG" id="COG2355">
    <property type="taxonomic scope" value="Bacteria"/>
</dbReference>
<dbReference type="GO" id="GO:0006508">
    <property type="term" value="P:proteolysis"/>
    <property type="evidence" value="ECO:0007669"/>
    <property type="project" value="InterPro"/>
</dbReference>
<dbReference type="EMBL" id="AGEJ01000021">
    <property type="protein sequence ID" value="EMD16388.1"/>
    <property type="molecule type" value="Genomic_DNA"/>
</dbReference>
<dbReference type="InterPro" id="IPR032466">
    <property type="entry name" value="Metal_Hydrolase"/>
</dbReference>
<protein>
    <recommendedName>
        <fullName evidence="3">Membrane dipeptidase</fullName>
    </recommendedName>
</protein>
<keyword evidence="2" id="KW-1185">Reference proteome</keyword>
<proteinExistence type="predicted"/>
<dbReference type="InterPro" id="IPR008257">
    <property type="entry name" value="Pept_M19"/>
</dbReference>
<dbReference type="SUPFAM" id="SSF51556">
    <property type="entry name" value="Metallo-dependent hydrolases"/>
    <property type="match status" value="1"/>
</dbReference>
<dbReference type="PANTHER" id="PTHR10443:SF12">
    <property type="entry name" value="DIPEPTIDASE"/>
    <property type="match status" value="1"/>
</dbReference>
<dbReference type="Proteomes" id="UP000011758">
    <property type="component" value="Unassembled WGS sequence"/>
</dbReference>
<dbReference type="Gene3D" id="3.20.20.140">
    <property type="entry name" value="Metal-dependent hydrolases"/>
    <property type="match status" value="1"/>
</dbReference>
<gene>
    <name evidence="1" type="ORF">HMPREF9943_01314</name>
</gene>
<dbReference type="CDD" id="cd01301">
    <property type="entry name" value="rDP_like"/>
    <property type="match status" value="1"/>
</dbReference>
<dbReference type="GO" id="GO:0070573">
    <property type="term" value="F:metallodipeptidase activity"/>
    <property type="evidence" value="ECO:0007669"/>
    <property type="project" value="InterPro"/>
</dbReference>
<name>M2NDT9_9FIRM</name>
<dbReference type="PANTHER" id="PTHR10443">
    <property type="entry name" value="MICROSOMAL DIPEPTIDASE"/>
    <property type="match status" value="1"/>
</dbReference>
<dbReference type="OrthoDB" id="9804920at2"/>
<dbReference type="PROSITE" id="PS51365">
    <property type="entry name" value="RENAL_DIPEPTIDASE_2"/>
    <property type="match status" value="1"/>
</dbReference>